<feature type="compositionally biased region" description="Pro residues" evidence="1">
    <location>
        <begin position="16"/>
        <end position="30"/>
    </location>
</feature>
<protein>
    <submittedName>
        <fullName evidence="2">Uncharacterized protein</fullName>
    </submittedName>
</protein>
<gene>
    <name evidence="2" type="ORF">RJ641_035677</name>
</gene>
<organism evidence="2 3">
    <name type="scientific">Dillenia turbinata</name>
    <dbReference type="NCBI Taxonomy" id="194707"/>
    <lineage>
        <taxon>Eukaryota</taxon>
        <taxon>Viridiplantae</taxon>
        <taxon>Streptophyta</taxon>
        <taxon>Embryophyta</taxon>
        <taxon>Tracheophyta</taxon>
        <taxon>Spermatophyta</taxon>
        <taxon>Magnoliopsida</taxon>
        <taxon>eudicotyledons</taxon>
        <taxon>Gunneridae</taxon>
        <taxon>Pentapetalae</taxon>
        <taxon>Dilleniales</taxon>
        <taxon>Dilleniaceae</taxon>
        <taxon>Dillenia</taxon>
    </lineage>
</organism>
<dbReference type="AlphaFoldDB" id="A0AAN8ZF59"/>
<dbReference type="GO" id="GO:0009767">
    <property type="term" value="P:photosynthetic electron transport chain"/>
    <property type="evidence" value="ECO:0007669"/>
    <property type="project" value="InterPro"/>
</dbReference>
<comment type="caution">
    <text evidence="2">The sequence shown here is derived from an EMBL/GenBank/DDBJ whole genome shotgun (WGS) entry which is preliminary data.</text>
</comment>
<dbReference type="PANTHER" id="PTHR35494">
    <property type="entry name" value="NAD(P)H-QUINONE OXIDOREDUCTASE SUBUNIT S, CHLOROPLASTIC"/>
    <property type="match status" value="1"/>
</dbReference>
<reference evidence="2 3" key="1">
    <citation type="submission" date="2023-12" db="EMBL/GenBank/DDBJ databases">
        <title>A high-quality genome assembly for Dillenia turbinata (Dilleniales).</title>
        <authorList>
            <person name="Chanderbali A."/>
        </authorList>
    </citation>
    <scope>NUCLEOTIDE SEQUENCE [LARGE SCALE GENOMIC DNA]</scope>
    <source>
        <strain evidence="2">LSX21</strain>
        <tissue evidence="2">Leaf</tissue>
    </source>
</reference>
<name>A0AAN8ZF59_9MAGN</name>
<feature type="region of interest" description="Disordered" evidence="1">
    <location>
        <begin position="1"/>
        <end position="32"/>
    </location>
</feature>
<evidence type="ECO:0000313" key="2">
    <source>
        <dbReference type="EMBL" id="KAK6935522.1"/>
    </source>
</evidence>
<proteinExistence type="predicted"/>
<accession>A0AAN8ZF59</accession>
<keyword evidence="3" id="KW-1185">Reference proteome</keyword>
<evidence type="ECO:0000256" key="1">
    <source>
        <dbReference type="SAM" id="MobiDB-lite"/>
    </source>
</evidence>
<feature type="region of interest" description="Disordered" evidence="1">
    <location>
        <begin position="104"/>
        <end position="144"/>
    </location>
</feature>
<dbReference type="PANTHER" id="PTHR35494:SF1">
    <property type="entry name" value="NAD(P)H-QUINONE OXIDOREDUCTASE SUBUNIT S, CHLOROPLASTIC"/>
    <property type="match status" value="1"/>
</dbReference>
<dbReference type="EMBL" id="JBAMMX010000008">
    <property type="protein sequence ID" value="KAK6935522.1"/>
    <property type="molecule type" value="Genomic_DNA"/>
</dbReference>
<dbReference type="InterPro" id="IPR021659">
    <property type="entry name" value="NdhS"/>
</dbReference>
<sequence length="144" mass="15676">MASSLTIDHTKITIPRPTPRPLLPQKPSPKLPQAFSTFQIRTHAKFNLSELLGGRGPCNGEEGLQRELKRDVPQETRQPSVEVKEEVNSSPAVAEDAFEKELLGLTGGFPGGEKRLKNFIAENPPPAKSPDAKGESQKTKAKPS</sequence>
<evidence type="ECO:0000313" key="3">
    <source>
        <dbReference type="Proteomes" id="UP001370490"/>
    </source>
</evidence>
<feature type="region of interest" description="Disordered" evidence="1">
    <location>
        <begin position="54"/>
        <end position="92"/>
    </location>
</feature>
<dbReference type="Proteomes" id="UP001370490">
    <property type="component" value="Unassembled WGS sequence"/>
</dbReference>
<feature type="compositionally biased region" description="Basic and acidic residues" evidence="1">
    <location>
        <begin position="63"/>
        <end position="74"/>
    </location>
</feature>